<feature type="transmembrane region" description="Helical" evidence="7">
    <location>
        <begin position="52"/>
        <end position="74"/>
    </location>
</feature>
<evidence type="ECO:0000313" key="9">
    <source>
        <dbReference type="EMBL" id="MCY9595451.1"/>
    </source>
</evidence>
<feature type="domain" description="RsgI N-terminal anti-sigma" evidence="8">
    <location>
        <begin position="2"/>
        <end position="50"/>
    </location>
</feature>
<keyword evidence="5 7" id="KW-0472">Membrane</keyword>
<dbReference type="InterPro" id="IPR024449">
    <property type="entry name" value="Anti-sigma_RsgI_N"/>
</dbReference>
<dbReference type="PROSITE" id="PS51849">
    <property type="entry name" value="RSGI_N"/>
    <property type="match status" value="1"/>
</dbReference>
<evidence type="ECO:0000256" key="3">
    <source>
        <dbReference type="ARBA" id="ARBA00022692"/>
    </source>
</evidence>
<evidence type="ECO:0000313" key="11">
    <source>
        <dbReference type="Proteomes" id="UP000288943"/>
    </source>
</evidence>
<feature type="compositionally biased region" description="Basic and acidic residues" evidence="6">
    <location>
        <begin position="348"/>
        <end position="408"/>
    </location>
</feature>
<dbReference type="EMBL" id="JAMDMJ010000008">
    <property type="protein sequence ID" value="MCY9595451.1"/>
    <property type="molecule type" value="Genomic_DNA"/>
</dbReference>
<keyword evidence="4 7" id="KW-1133">Transmembrane helix</keyword>
<reference evidence="9 12" key="2">
    <citation type="submission" date="2022-05" db="EMBL/GenBank/DDBJ databases">
        <title>Genome Sequencing of Bee-Associated Microbes.</title>
        <authorList>
            <person name="Dunlap C."/>
        </authorList>
    </citation>
    <scope>NUCLEOTIDE SEQUENCE [LARGE SCALE GENOMIC DNA]</scope>
    <source>
        <strain evidence="9 12">NRRL B-23120</strain>
    </source>
</reference>
<keyword evidence="3 7" id="KW-0812">Transmembrane</keyword>
<gene>
    <name evidence="9" type="ORF">M5X16_06690</name>
    <name evidence="10" type="ORF">PC41400_05920</name>
</gene>
<dbReference type="OrthoDB" id="9800626at2"/>
<reference evidence="10 11" key="1">
    <citation type="submission" date="2018-01" db="EMBL/GenBank/DDBJ databases">
        <title>The whole genome sequencing and assembly of Paenibacillus chitinolyticus KCCM 41400 strain.</title>
        <authorList>
            <person name="Kim J.-Y."/>
            <person name="Park M.-K."/>
            <person name="Lee Y.-J."/>
            <person name="Yi H."/>
            <person name="Bahn Y.-S."/>
            <person name="Kim J.F."/>
            <person name="Lee D.-W."/>
        </authorList>
    </citation>
    <scope>NUCLEOTIDE SEQUENCE [LARGE SCALE GENOMIC DNA]</scope>
    <source>
        <strain evidence="10 11">KCCM 41400</strain>
    </source>
</reference>
<keyword evidence="12" id="KW-1185">Reference proteome</keyword>
<dbReference type="KEGG" id="pchi:PC41400_05920"/>
<evidence type="ECO:0000313" key="10">
    <source>
        <dbReference type="EMBL" id="QAV17224.1"/>
    </source>
</evidence>
<dbReference type="GO" id="GO:0005886">
    <property type="term" value="C:plasma membrane"/>
    <property type="evidence" value="ECO:0007669"/>
    <property type="project" value="UniProtKB-SubCell"/>
</dbReference>
<dbReference type="Proteomes" id="UP001527202">
    <property type="component" value="Unassembled WGS sequence"/>
</dbReference>
<evidence type="ECO:0000256" key="1">
    <source>
        <dbReference type="ARBA" id="ARBA00004162"/>
    </source>
</evidence>
<dbReference type="EMBL" id="CP026520">
    <property type="protein sequence ID" value="QAV17224.1"/>
    <property type="molecule type" value="Genomic_DNA"/>
</dbReference>
<dbReference type="AlphaFoldDB" id="A0A410WSB3"/>
<evidence type="ECO:0000256" key="4">
    <source>
        <dbReference type="ARBA" id="ARBA00022989"/>
    </source>
</evidence>
<comment type="subcellular location">
    <subcellularLocation>
        <location evidence="1">Cell membrane</location>
        <topology evidence="1">Single-pass membrane protein</topology>
    </subcellularLocation>
</comment>
<evidence type="ECO:0000313" key="12">
    <source>
        <dbReference type="Proteomes" id="UP001527202"/>
    </source>
</evidence>
<organism evidence="10 11">
    <name type="scientific">Paenibacillus chitinolyticus</name>
    <dbReference type="NCBI Taxonomy" id="79263"/>
    <lineage>
        <taxon>Bacteria</taxon>
        <taxon>Bacillati</taxon>
        <taxon>Bacillota</taxon>
        <taxon>Bacilli</taxon>
        <taxon>Bacillales</taxon>
        <taxon>Paenibacillaceae</taxon>
        <taxon>Paenibacillus</taxon>
    </lineage>
</organism>
<dbReference type="Pfam" id="PF23750">
    <property type="entry name" value="RsgI_M"/>
    <property type="match status" value="1"/>
</dbReference>
<dbReference type="Pfam" id="PF12791">
    <property type="entry name" value="RsgI_N"/>
    <property type="match status" value="1"/>
</dbReference>
<protein>
    <submittedName>
        <fullName evidence="9">Anti-sigma factor domain-containing protein</fullName>
    </submittedName>
</protein>
<name>A0A410WSB3_9BACL</name>
<evidence type="ECO:0000256" key="6">
    <source>
        <dbReference type="SAM" id="MobiDB-lite"/>
    </source>
</evidence>
<accession>A0A410WSB3</accession>
<evidence type="ECO:0000256" key="2">
    <source>
        <dbReference type="ARBA" id="ARBA00022475"/>
    </source>
</evidence>
<dbReference type="Proteomes" id="UP000288943">
    <property type="component" value="Chromosome"/>
</dbReference>
<evidence type="ECO:0000256" key="7">
    <source>
        <dbReference type="SAM" id="Phobius"/>
    </source>
</evidence>
<evidence type="ECO:0000259" key="8">
    <source>
        <dbReference type="PROSITE" id="PS51849"/>
    </source>
</evidence>
<sequence>MSKGIVMELKGNSIIVMTEEGRFERISKKGRNCQVGQEIHYKSTRGFGRSQILVLTSGLTAAAIICFVFIGGLLNMGGQVKVAAYVTMDVNPSVELALDDEEIVREVRGLNQDGARMAKALHVEGKPLTQAASVILDWLDQGPLAKGEGDIIISSTVIGNERKVSDVLLADKMEKQVTDHLLANHADLSKYAVAAFAAPPELRQEAGTHQLSTGKYAIYLNAKSMGTEISLDQLREMSIYTLAKQMGGMGKLYNRTQPINKDNLTNWLAMEKEGSWNKDNMALPNEEEKNQPEATKTPESTPTPTPPNNAAGNTANTSGKTSGTQNTPVPTPTPKKENTYTGSGNADNAREEWLRQKVEREYKRAQEELKRKQEAQKEKEERERKAREKEREKQQKEKEKKEKNRENDDDRDDQGSWKGGHSFGVPFKEGPVYYNIS</sequence>
<proteinExistence type="predicted"/>
<dbReference type="GeneID" id="95374353"/>
<keyword evidence="2" id="KW-1003">Cell membrane</keyword>
<dbReference type="RefSeq" id="WP_042229763.1">
    <property type="nucleotide sequence ID" value="NZ_CP026520.1"/>
</dbReference>
<evidence type="ECO:0000256" key="5">
    <source>
        <dbReference type="ARBA" id="ARBA00023136"/>
    </source>
</evidence>
<feature type="compositionally biased region" description="Low complexity" evidence="6">
    <location>
        <begin position="308"/>
        <end position="321"/>
    </location>
</feature>
<dbReference type="InterPro" id="IPR055431">
    <property type="entry name" value="RsgI_M"/>
</dbReference>
<feature type="region of interest" description="Disordered" evidence="6">
    <location>
        <begin position="277"/>
        <end position="437"/>
    </location>
</feature>